<gene>
    <name evidence="3" type="ORF">C2R22_18355</name>
</gene>
<evidence type="ECO:0000313" key="4">
    <source>
        <dbReference type="Proteomes" id="UP000236584"/>
    </source>
</evidence>
<dbReference type="KEGG" id="srub:C2R22_18355"/>
<keyword evidence="3" id="KW-0378">Hydrolase</keyword>
<evidence type="ECO:0000259" key="2">
    <source>
        <dbReference type="Pfam" id="PF02517"/>
    </source>
</evidence>
<feature type="transmembrane region" description="Helical" evidence="1">
    <location>
        <begin position="170"/>
        <end position="190"/>
    </location>
</feature>
<accession>A0A2I8VN62</accession>
<keyword evidence="4" id="KW-1185">Reference proteome</keyword>
<organism evidence="3 4">
    <name type="scientific">Salinigranum rubrum</name>
    <dbReference type="NCBI Taxonomy" id="755307"/>
    <lineage>
        <taxon>Archaea</taxon>
        <taxon>Methanobacteriati</taxon>
        <taxon>Methanobacteriota</taxon>
        <taxon>Stenosarchaea group</taxon>
        <taxon>Halobacteria</taxon>
        <taxon>Halobacteriales</taxon>
        <taxon>Haloferacaceae</taxon>
        <taxon>Salinigranum</taxon>
    </lineage>
</organism>
<dbReference type="GO" id="GO:0004175">
    <property type="term" value="F:endopeptidase activity"/>
    <property type="evidence" value="ECO:0007669"/>
    <property type="project" value="UniProtKB-ARBA"/>
</dbReference>
<proteinExistence type="predicted"/>
<feature type="transmembrane region" description="Helical" evidence="1">
    <location>
        <begin position="93"/>
        <end position="119"/>
    </location>
</feature>
<dbReference type="EMBL" id="CP026309">
    <property type="protein sequence ID" value="AUV83363.1"/>
    <property type="molecule type" value="Genomic_DNA"/>
</dbReference>
<dbReference type="OrthoDB" id="275779at2157"/>
<dbReference type="Pfam" id="PF02517">
    <property type="entry name" value="Rce1-like"/>
    <property type="match status" value="1"/>
</dbReference>
<dbReference type="GO" id="GO:0080120">
    <property type="term" value="P:CAAX-box protein maturation"/>
    <property type="evidence" value="ECO:0007669"/>
    <property type="project" value="UniProtKB-ARBA"/>
</dbReference>
<feature type="transmembrane region" description="Helical" evidence="1">
    <location>
        <begin position="15"/>
        <end position="40"/>
    </location>
</feature>
<feature type="transmembrane region" description="Helical" evidence="1">
    <location>
        <begin position="220"/>
        <end position="242"/>
    </location>
</feature>
<dbReference type="GO" id="GO:0006508">
    <property type="term" value="P:proteolysis"/>
    <property type="evidence" value="ECO:0007669"/>
    <property type="project" value="UniProtKB-KW"/>
</dbReference>
<sequence>MSVSLGEASSPLRSVAVAVAVAIVGIVAGTALVFGSITAVRASGVRITPLGFIVASLVLLQGVAFGGVALGYLRYRGLTADYLGVRVPSLPEVGAVVVGYVTAIGVAITGAIVVTAAGIQAGSNQAAELGAENPEVLLLLIPASLLIIGPGEELLFRGVVQNRLRETFDAVPGIVIASAIFAAIHFVALSGGAGARLVSIVVLFFPSLVFGAVYEYSKNLVVPALVHGIYNATLFTLLYVAIQFGGSQPM</sequence>
<dbReference type="RefSeq" id="WP_103427052.1">
    <property type="nucleotide sequence ID" value="NZ_CP026309.1"/>
</dbReference>
<dbReference type="InterPro" id="IPR003675">
    <property type="entry name" value="Rce1/LyrA-like_dom"/>
</dbReference>
<feature type="domain" description="CAAX prenyl protease 2/Lysostaphin resistance protein A-like" evidence="2">
    <location>
        <begin position="137"/>
        <end position="232"/>
    </location>
</feature>
<protein>
    <submittedName>
        <fullName evidence="3">CPBP family intramembrane metalloprotease</fullName>
    </submittedName>
</protein>
<dbReference type="AlphaFoldDB" id="A0A2I8VN62"/>
<keyword evidence="3" id="KW-0645">Protease</keyword>
<feature type="transmembrane region" description="Helical" evidence="1">
    <location>
        <begin position="197"/>
        <end position="214"/>
    </location>
</feature>
<feature type="transmembrane region" description="Helical" evidence="1">
    <location>
        <begin position="52"/>
        <end position="73"/>
    </location>
</feature>
<reference evidence="3 4" key="1">
    <citation type="submission" date="2018-01" db="EMBL/GenBank/DDBJ databases">
        <title>Complete genome sequence of Salinigranum rubrum GX10T, an extremely halophilic archaeon isolated from a marine solar saltern.</title>
        <authorList>
            <person name="Han S."/>
        </authorList>
    </citation>
    <scope>NUCLEOTIDE SEQUENCE [LARGE SCALE GENOMIC DNA]</scope>
    <source>
        <strain evidence="3 4">GX10</strain>
    </source>
</reference>
<keyword evidence="3" id="KW-0482">Metalloprotease</keyword>
<keyword evidence="1" id="KW-1133">Transmembrane helix</keyword>
<dbReference type="PANTHER" id="PTHR43592:SF15">
    <property type="entry name" value="CAAX AMINO TERMINAL PROTEASE FAMILY PROTEIN"/>
    <property type="match status" value="1"/>
</dbReference>
<keyword evidence="1" id="KW-0472">Membrane</keyword>
<dbReference type="PANTHER" id="PTHR43592">
    <property type="entry name" value="CAAX AMINO TERMINAL PROTEASE"/>
    <property type="match status" value="1"/>
</dbReference>
<name>A0A2I8VN62_9EURY</name>
<keyword evidence="1" id="KW-0812">Transmembrane</keyword>
<evidence type="ECO:0000313" key="3">
    <source>
        <dbReference type="EMBL" id="AUV83363.1"/>
    </source>
</evidence>
<dbReference type="GeneID" id="35594097"/>
<evidence type="ECO:0000256" key="1">
    <source>
        <dbReference type="SAM" id="Phobius"/>
    </source>
</evidence>
<dbReference type="Proteomes" id="UP000236584">
    <property type="component" value="Chromosome"/>
</dbReference>
<dbReference type="GO" id="GO:0008237">
    <property type="term" value="F:metallopeptidase activity"/>
    <property type="evidence" value="ECO:0007669"/>
    <property type="project" value="UniProtKB-KW"/>
</dbReference>